<proteinExistence type="predicted"/>
<feature type="region of interest" description="Disordered" evidence="1">
    <location>
        <begin position="1"/>
        <end position="26"/>
    </location>
</feature>
<accession>A0ABP9KB01</accession>
<sequence length="167" mass="17990">MPEQPPTPNPYGTPSTDGPEPLRPSQGFVNKIARTLLRTPGLSRLVGKRLLTLHVVGRKSGKTYDVPVAYTEHDGILLIGTALRPWVKNLRGAAPVTASLGGSPRTFDPVVYTDEDDVLRLYAIVAADNHYNAKLNGIGFGPDGTPNKADIYQTWQQGGVVIALTPH</sequence>
<gene>
    <name evidence="2" type="ORF">GCM10023318_26200</name>
</gene>
<evidence type="ECO:0000256" key="1">
    <source>
        <dbReference type="SAM" id="MobiDB-lite"/>
    </source>
</evidence>
<dbReference type="InterPro" id="IPR012349">
    <property type="entry name" value="Split_barrel_FMN-bd"/>
</dbReference>
<organism evidence="2 3">
    <name type="scientific">Nocardia callitridis</name>
    <dbReference type="NCBI Taxonomy" id="648753"/>
    <lineage>
        <taxon>Bacteria</taxon>
        <taxon>Bacillati</taxon>
        <taxon>Actinomycetota</taxon>
        <taxon>Actinomycetes</taxon>
        <taxon>Mycobacteriales</taxon>
        <taxon>Nocardiaceae</taxon>
        <taxon>Nocardia</taxon>
    </lineage>
</organism>
<dbReference type="EMBL" id="BAABJM010000002">
    <property type="protein sequence ID" value="GAA5052920.1"/>
    <property type="molecule type" value="Genomic_DNA"/>
</dbReference>
<name>A0ABP9KB01_9NOCA</name>
<keyword evidence="3" id="KW-1185">Reference proteome</keyword>
<dbReference type="Gene3D" id="2.30.110.10">
    <property type="entry name" value="Electron Transport, Fmn-binding Protein, Chain A"/>
    <property type="match status" value="1"/>
</dbReference>
<dbReference type="Proteomes" id="UP001500603">
    <property type="component" value="Unassembled WGS sequence"/>
</dbReference>
<evidence type="ECO:0008006" key="4">
    <source>
        <dbReference type="Google" id="ProtNLM"/>
    </source>
</evidence>
<reference evidence="3" key="1">
    <citation type="journal article" date="2019" name="Int. J. Syst. Evol. Microbiol.">
        <title>The Global Catalogue of Microorganisms (GCM) 10K type strain sequencing project: providing services to taxonomists for standard genome sequencing and annotation.</title>
        <authorList>
            <consortium name="The Broad Institute Genomics Platform"/>
            <consortium name="The Broad Institute Genome Sequencing Center for Infectious Disease"/>
            <person name="Wu L."/>
            <person name="Ma J."/>
        </authorList>
    </citation>
    <scope>NUCLEOTIDE SEQUENCE [LARGE SCALE GENOMIC DNA]</scope>
    <source>
        <strain evidence="3">JCM 18298</strain>
    </source>
</reference>
<feature type="compositionally biased region" description="Pro residues" evidence="1">
    <location>
        <begin position="1"/>
        <end position="11"/>
    </location>
</feature>
<dbReference type="RefSeq" id="WP_345495573.1">
    <property type="nucleotide sequence ID" value="NZ_BAABJM010000002.1"/>
</dbReference>
<comment type="caution">
    <text evidence="2">The sequence shown here is derived from an EMBL/GenBank/DDBJ whole genome shotgun (WGS) entry which is preliminary data.</text>
</comment>
<protein>
    <recommendedName>
        <fullName evidence="4">Nitroreductase family deazaflavin-dependent oxidoreductase</fullName>
    </recommendedName>
</protein>
<evidence type="ECO:0000313" key="2">
    <source>
        <dbReference type="EMBL" id="GAA5052920.1"/>
    </source>
</evidence>
<evidence type="ECO:0000313" key="3">
    <source>
        <dbReference type="Proteomes" id="UP001500603"/>
    </source>
</evidence>